<dbReference type="EMBL" id="JARJBC010000017">
    <property type="protein sequence ID" value="MDF3292441.1"/>
    <property type="molecule type" value="Genomic_DNA"/>
</dbReference>
<accession>A0ABT5ZRK2</accession>
<keyword evidence="2" id="KW-1185">Reference proteome</keyword>
<organism evidence="1 2">
    <name type="scientific">Streptomyces silvisoli</name>
    <dbReference type="NCBI Taxonomy" id="3034235"/>
    <lineage>
        <taxon>Bacteria</taxon>
        <taxon>Bacillati</taxon>
        <taxon>Actinomycetota</taxon>
        <taxon>Actinomycetes</taxon>
        <taxon>Kitasatosporales</taxon>
        <taxon>Streptomycetaceae</taxon>
        <taxon>Streptomyces</taxon>
    </lineage>
</organism>
<protein>
    <submittedName>
        <fullName evidence="1">Uncharacterized protein</fullName>
    </submittedName>
</protein>
<gene>
    <name evidence="1" type="ORF">P3G67_25045</name>
</gene>
<evidence type="ECO:0000313" key="1">
    <source>
        <dbReference type="EMBL" id="MDF3292441.1"/>
    </source>
</evidence>
<evidence type="ECO:0000313" key="2">
    <source>
        <dbReference type="Proteomes" id="UP001216579"/>
    </source>
</evidence>
<comment type="caution">
    <text evidence="1">The sequence shown here is derived from an EMBL/GenBank/DDBJ whole genome shotgun (WGS) entry which is preliminary data.</text>
</comment>
<reference evidence="1 2" key="1">
    <citation type="submission" date="2023-03" db="EMBL/GenBank/DDBJ databases">
        <title>Draft genome sequence of Streptomyces sp. RB6PN23 isolated from peat swamp forest in Thailand.</title>
        <authorList>
            <person name="Klaysubun C."/>
            <person name="Duangmal K."/>
        </authorList>
    </citation>
    <scope>NUCLEOTIDE SEQUENCE [LARGE SCALE GENOMIC DNA]</scope>
    <source>
        <strain evidence="1 2">RB6PN23</strain>
    </source>
</reference>
<dbReference type="Proteomes" id="UP001216579">
    <property type="component" value="Unassembled WGS sequence"/>
</dbReference>
<sequence length="67" mass="7075">MTDPDTIDGDVYVSPRYLAGSTAIGDPALEPLLALGWELHHDDLANAYLTAPDRNVGSHLSGRAGVD</sequence>
<name>A0ABT5ZRK2_9ACTN</name>
<dbReference type="RefSeq" id="WP_276095527.1">
    <property type="nucleotide sequence ID" value="NZ_JARJBC010000017.1"/>
</dbReference>
<proteinExistence type="predicted"/>